<feature type="domain" description="Glycoside hydrolase family 20 catalytic" evidence="10">
    <location>
        <begin position="561"/>
        <end position="604"/>
    </location>
</feature>
<keyword evidence="13" id="KW-1185">Reference proteome</keyword>
<evidence type="ECO:0000256" key="9">
    <source>
        <dbReference type="SAM" id="SignalP"/>
    </source>
</evidence>
<dbReference type="EC" id="3.2.1.52" evidence="3"/>
<dbReference type="Pfam" id="PF00728">
    <property type="entry name" value="Glyco_hydro_20"/>
    <property type="match status" value="2"/>
</dbReference>
<evidence type="ECO:0000256" key="3">
    <source>
        <dbReference type="ARBA" id="ARBA00012663"/>
    </source>
</evidence>
<dbReference type="InterPro" id="IPR015883">
    <property type="entry name" value="Glyco_hydro_20_cat"/>
</dbReference>
<keyword evidence="9" id="KW-0732">Signal</keyword>
<dbReference type="GO" id="GO:0030203">
    <property type="term" value="P:glycosaminoglycan metabolic process"/>
    <property type="evidence" value="ECO:0007669"/>
    <property type="project" value="TreeGrafter"/>
</dbReference>
<name>A0A1U7JCA8_9HYPH</name>
<evidence type="ECO:0000256" key="5">
    <source>
        <dbReference type="ARBA" id="ARBA00023295"/>
    </source>
</evidence>
<dbReference type="RefSeq" id="WP_028482095.1">
    <property type="nucleotide sequence ID" value="NZ_LVVZ01000051.1"/>
</dbReference>
<reference evidence="12 13" key="1">
    <citation type="submission" date="2016-03" db="EMBL/GenBank/DDBJ databases">
        <title>Genome sequence of Nesiotobacter sp. nov., a moderately halophilic alphaproteobacterium isolated from the Yellow Sea, China.</title>
        <authorList>
            <person name="Zhang G."/>
            <person name="Zhang R."/>
        </authorList>
    </citation>
    <scope>NUCLEOTIDE SEQUENCE [LARGE SCALE GENOMIC DNA]</scope>
    <source>
        <strain evidence="12 13">WB1-6</strain>
    </source>
</reference>
<evidence type="ECO:0000256" key="2">
    <source>
        <dbReference type="ARBA" id="ARBA00006285"/>
    </source>
</evidence>
<feature type="signal peptide" evidence="9">
    <location>
        <begin position="1"/>
        <end position="21"/>
    </location>
</feature>
<evidence type="ECO:0000256" key="1">
    <source>
        <dbReference type="ARBA" id="ARBA00001231"/>
    </source>
</evidence>
<comment type="catalytic activity">
    <reaction evidence="1">
        <text>Hydrolysis of terminal non-reducing N-acetyl-D-hexosamine residues in N-acetyl-beta-D-hexosaminides.</text>
        <dbReference type="EC" id="3.2.1.52"/>
    </reaction>
</comment>
<proteinExistence type="inferred from homology"/>
<evidence type="ECO:0000259" key="10">
    <source>
        <dbReference type="Pfam" id="PF00728"/>
    </source>
</evidence>
<dbReference type="PANTHER" id="PTHR22600:SF57">
    <property type="entry name" value="BETA-N-ACETYLHEXOSAMINIDASE"/>
    <property type="match status" value="1"/>
</dbReference>
<dbReference type="AlphaFoldDB" id="A0A1U7JCA8"/>
<dbReference type="PRINTS" id="PR00738">
    <property type="entry name" value="GLHYDRLASE20"/>
</dbReference>
<evidence type="ECO:0000256" key="4">
    <source>
        <dbReference type="ARBA" id="ARBA00022801"/>
    </source>
</evidence>
<dbReference type="GO" id="GO:0006689">
    <property type="term" value="P:ganglioside catabolic process"/>
    <property type="evidence" value="ECO:0007669"/>
    <property type="project" value="TreeGrafter"/>
</dbReference>
<comment type="caution">
    <text evidence="12">The sequence shown here is derived from an EMBL/GenBank/DDBJ whole genome shotgun (WGS) entry which is preliminary data.</text>
</comment>
<dbReference type="InterPro" id="IPR015882">
    <property type="entry name" value="HEX_bac_N"/>
</dbReference>
<dbReference type="SUPFAM" id="SSF51445">
    <property type="entry name" value="(Trans)glycosidases"/>
    <property type="match status" value="1"/>
</dbReference>
<dbReference type="PANTHER" id="PTHR22600">
    <property type="entry name" value="BETA-HEXOSAMINIDASE"/>
    <property type="match status" value="1"/>
</dbReference>
<dbReference type="GO" id="GO:0005764">
    <property type="term" value="C:lysosome"/>
    <property type="evidence" value="ECO:0007669"/>
    <property type="project" value="TreeGrafter"/>
</dbReference>
<dbReference type="SUPFAM" id="SSF55545">
    <property type="entry name" value="beta-N-acetylhexosaminidase-like domain"/>
    <property type="match status" value="1"/>
</dbReference>
<accession>A0A1U7JCA8</accession>
<dbReference type="EMBL" id="LVVZ01000051">
    <property type="protein sequence ID" value="OKL42271.1"/>
    <property type="molecule type" value="Genomic_DNA"/>
</dbReference>
<protein>
    <recommendedName>
        <fullName evidence="3">beta-N-acetylhexosaminidase</fullName>
        <ecNumber evidence="3">3.2.1.52</ecNumber>
    </recommendedName>
    <alternativeName>
        <fullName evidence="6">Beta-N-acetylhexosaminidase</fullName>
    </alternativeName>
    <alternativeName>
        <fullName evidence="7">N-acetyl-beta-glucosaminidase</fullName>
    </alternativeName>
</protein>
<evidence type="ECO:0000256" key="8">
    <source>
        <dbReference type="PIRSR" id="PIRSR625705-1"/>
    </source>
</evidence>
<evidence type="ECO:0000256" key="6">
    <source>
        <dbReference type="ARBA" id="ARBA00030512"/>
    </source>
</evidence>
<keyword evidence="4" id="KW-0378">Hydrolase</keyword>
<comment type="similarity">
    <text evidence="2">Belongs to the glycosyl hydrolase 20 family.</text>
</comment>
<keyword evidence="5" id="KW-0326">Glycosidase</keyword>
<dbReference type="GO" id="GO:0004563">
    <property type="term" value="F:beta-N-acetylhexosaminidase activity"/>
    <property type="evidence" value="ECO:0007669"/>
    <property type="project" value="InterPro"/>
</dbReference>
<dbReference type="Proteomes" id="UP000185783">
    <property type="component" value="Unassembled WGS sequence"/>
</dbReference>
<evidence type="ECO:0000313" key="13">
    <source>
        <dbReference type="Proteomes" id="UP000185783"/>
    </source>
</evidence>
<organism evidence="12 13">
    <name type="scientific">Pseudovibrio exalbescens</name>
    <dbReference type="NCBI Taxonomy" id="197461"/>
    <lineage>
        <taxon>Bacteria</taxon>
        <taxon>Pseudomonadati</taxon>
        <taxon>Pseudomonadota</taxon>
        <taxon>Alphaproteobacteria</taxon>
        <taxon>Hyphomicrobiales</taxon>
        <taxon>Stappiaceae</taxon>
        <taxon>Pseudovibrio</taxon>
    </lineage>
</organism>
<feature type="chain" id="PRO_5010590122" description="beta-N-acetylhexosaminidase" evidence="9">
    <location>
        <begin position="22"/>
        <end position="819"/>
    </location>
</feature>
<evidence type="ECO:0000259" key="11">
    <source>
        <dbReference type="Pfam" id="PF02838"/>
    </source>
</evidence>
<gene>
    <name evidence="12" type="ORF">A3843_00855</name>
</gene>
<evidence type="ECO:0000313" key="12">
    <source>
        <dbReference type="EMBL" id="OKL42271.1"/>
    </source>
</evidence>
<dbReference type="InterPro" id="IPR017853">
    <property type="entry name" value="GH"/>
</dbReference>
<dbReference type="InterPro" id="IPR025705">
    <property type="entry name" value="Beta_hexosaminidase_sua/sub"/>
</dbReference>
<dbReference type="GO" id="GO:0016020">
    <property type="term" value="C:membrane"/>
    <property type="evidence" value="ECO:0007669"/>
    <property type="project" value="TreeGrafter"/>
</dbReference>
<dbReference type="InterPro" id="IPR029018">
    <property type="entry name" value="Hex-like_dom2"/>
</dbReference>
<dbReference type="STRING" id="197461.A3843_00855"/>
<dbReference type="Pfam" id="PF02838">
    <property type="entry name" value="Glyco_hydro_20b"/>
    <property type="match status" value="1"/>
</dbReference>
<sequence>MICRIASAAVAGLLLSTSAMAGAPSIDLPLMPYPQQVNLQEGRLAIGKDFKIFLEGYTSERLEALARRTVDRIEMQTGLPLLSPWATSKDEATLVISVKEGPKQSVQGLASDESYSLVVAGTQAKLTADRPLGAIRGVETFLQLIQTDAAGHYMPSVDVSDAPRFPWRGASLDTARHFITPETIKRQIDGFASAKMNVFHWHLWDDQAIRIELESYPKLWQLNSDGDYYTKEQIREIVEYARQRGVRVIPEISLPGHASAVAHAYPELMAGLGEQAYPRQRQWGVFEPLMNPTNPELYKFLEAVFAEVVDLFPDAYIHIGGDEPNYAQWKNNPEIQQFIKDKGLDGERGLQSYLNARVEKILEDHGKKMMGWDEIWHKDLPKSIVIQSWRGHDSLGRAAKQGYAGVLSTGFYMDQPQPTSYHYRNDPMPQGLSVDDKVHEGEQFESYSWIKPRGKGGPRKGTLTIIRDEDGNARAFTDYNGKSRAEVDIIEYEPNKRFRGGFDNFMSYTEFNLWIEDGQFTADSYQLVGNVRWPSSGELIASTQMEGTSVPAPSGGYPVTLTADQQDLILGGEAAIWAENYNDLTLENRIWPRTYAVGERLWSSEDLTDIDSMYDRMQEVDQWATVSVGLEHALRREKQLIRLANGADVEPLRVLAEYAEPAQYYARNWAKYNATEPKGLLYNQSERLNRFADALPVESLAVRTMEQLAHTPDNPEALSALNEHLQKAMESARRSADIFAGNVSAVGSVELAERHVAVAEAALAVIETVKSGDEITEDTIDALMDVTKENAGTYDECIVAIVRPVEVLARSLRAGLADS</sequence>
<evidence type="ECO:0000256" key="7">
    <source>
        <dbReference type="ARBA" id="ARBA00033000"/>
    </source>
</evidence>
<feature type="domain" description="Beta-hexosaminidase bacterial type N-terminal" evidence="11">
    <location>
        <begin position="29"/>
        <end position="162"/>
    </location>
</feature>
<dbReference type="GO" id="GO:0005975">
    <property type="term" value="P:carbohydrate metabolic process"/>
    <property type="evidence" value="ECO:0007669"/>
    <property type="project" value="InterPro"/>
</dbReference>
<feature type="domain" description="Glycoside hydrolase family 20 catalytic" evidence="10">
    <location>
        <begin position="165"/>
        <end position="421"/>
    </location>
</feature>
<dbReference type="Gene3D" id="3.30.379.10">
    <property type="entry name" value="Chitobiase/beta-hexosaminidase domain 2-like"/>
    <property type="match status" value="1"/>
</dbReference>
<dbReference type="Gene3D" id="3.20.20.80">
    <property type="entry name" value="Glycosidases"/>
    <property type="match status" value="2"/>
</dbReference>
<feature type="active site" description="Proton donor" evidence="8">
    <location>
        <position position="323"/>
    </location>
</feature>